<gene>
    <name evidence="1" type="ORF">HDA36_002948</name>
</gene>
<name>A0A7W8VEE4_9ACTN</name>
<organism evidence="1 2">
    <name type="scientific">Nocardiopsis composta</name>
    <dbReference type="NCBI Taxonomy" id="157465"/>
    <lineage>
        <taxon>Bacteria</taxon>
        <taxon>Bacillati</taxon>
        <taxon>Actinomycetota</taxon>
        <taxon>Actinomycetes</taxon>
        <taxon>Streptosporangiales</taxon>
        <taxon>Nocardiopsidaceae</taxon>
        <taxon>Nocardiopsis</taxon>
    </lineage>
</organism>
<dbReference type="AlphaFoldDB" id="A0A7W8VEE4"/>
<protein>
    <submittedName>
        <fullName evidence="1">Uncharacterized protein</fullName>
    </submittedName>
</protein>
<dbReference type="EMBL" id="JACHDB010000001">
    <property type="protein sequence ID" value="MBB5432864.1"/>
    <property type="molecule type" value="Genomic_DNA"/>
</dbReference>
<reference evidence="1 2" key="1">
    <citation type="submission" date="2020-08" db="EMBL/GenBank/DDBJ databases">
        <title>Sequencing the genomes of 1000 actinobacteria strains.</title>
        <authorList>
            <person name="Klenk H.-P."/>
        </authorList>
    </citation>
    <scope>NUCLEOTIDE SEQUENCE [LARGE SCALE GENOMIC DNA]</scope>
    <source>
        <strain evidence="1 2">DSM 44551</strain>
    </source>
</reference>
<comment type="caution">
    <text evidence="1">The sequence shown here is derived from an EMBL/GenBank/DDBJ whole genome shotgun (WGS) entry which is preliminary data.</text>
</comment>
<sequence length="379" mass="40084">MDSRSGLRPAPRAPTGLDRRLNVLDRLHRLWCERHRNRTAEDGGEALRPVFERHVRELRALAGRPGSASRSGLDADALCALADEDRSGRLTAGHLGALARRIPDFDPPLPGPERVAGAAEAVAASEDHPVLRAARLFLETSRAMGGGEPPAPHLRPLPWALASLSLLRAGYPPLVADRRIGSRLDEALAALEPLGPLAAIAADLITAELRARLSGPAGGPPPHGEPPLAGPLAAAMHRRIHRHLRHRTGPIGLVLREVEPGARVSVSAADTADGPVRERCAAAAERALFTPGPECRWVRLELRAAERGVDLLVAVHDVGDPPSGALAVTAGPAEVLDAASTDCVTLLPGDSADERWPAVEAFVDDAVSRALDRLTRSLA</sequence>
<evidence type="ECO:0000313" key="1">
    <source>
        <dbReference type="EMBL" id="MBB5432864.1"/>
    </source>
</evidence>
<dbReference type="Proteomes" id="UP000572635">
    <property type="component" value="Unassembled WGS sequence"/>
</dbReference>
<keyword evidence="2" id="KW-1185">Reference proteome</keyword>
<proteinExistence type="predicted"/>
<evidence type="ECO:0000313" key="2">
    <source>
        <dbReference type="Proteomes" id="UP000572635"/>
    </source>
</evidence>
<accession>A0A7W8VEE4</accession>
<dbReference type="RefSeq" id="WP_312893635.1">
    <property type="nucleotide sequence ID" value="NZ_BAAAJD010000110.1"/>
</dbReference>